<evidence type="ECO:0000313" key="8">
    <source>
        <dbReference type="EMBL" id="MCT4369482.1"/>
    </source>
</evidence>
<evidence type="ECO:0000256" key="2">
    <source>
        <dbReference type="ARBA" id="ARBA00016013"/>
    </source>
</evidence>
<dbReference type="Proteomes" id="UP000217448">
    <property type="component" value="Unassembled WGS sequence"/>
</dbReference>
<evidence type="ECO:0000259" key="7">
    <source>
        <dbReference type="Pfam" id="PF13860"/>
    </source>
</evidence>
<keyword evidence="10" id="KW-1185">Reference proteome</keyword>
<accession>A0A2A3JWW3</accession>
<evidence type="ECO:0000313" key="9">
    <source>
        <dbReference type="EMBL" id="PBD19685.1"/>
    </source>
</evidence>
<dbReference type="OrthoDB" id="9785233at2"/>
<dbReference type="RefSeq" id="WP_095881798.1">
    <property type="nucleotide sequence ID" value="NZ_NTHN02000004.1"/>
</dbReference>
<organism evidence="9">
    <name type="scientific">Alloyangia mangrovi</name>
    <dbReference type="NCBI Taxonomy" id="1779329"/>
    <lineage>
        <taxon>Bacteria</taxon>
        <taxon>Pseudomonadati</taxon>
        <taxon>Pseudomonadota</taxon>
        <taxon>Alphaproteobacteria</taxon>
        <taxon>Rhodobacterales</taxon>
        <taxon>Roseobacteraceae</taxon>
        <taxon>Alloyangia</taxon>
    </lineage>
</organism>
<reference evidence="8" key="3">
    <citation type="submission" date="2024-05" db="EMBL/GenBank/DDBJ databases">
        <title>Yangia mangrovi SAOS 153D genome.</title>
        <authorList>
            <person name="Verma A."/>
            <person name="Pal Y."/>
            <person name="Sundharam S."/>
            <person name="Bisht B."/>
            <person name="Srinivasan K."/>
        </authorList>
    </citation>
    <scope>NUCLEOTIDE SEQUENCE</scope>
    <source>
        <strain evidence="8">SAOS 153D</strain>
    </source>
</reference>
<evidence type="ECO:0000256" key="1">
    <source>
        <dbReference type="ARBA" id="ARBA00010577"/>
    </source>
</evidence>
<sequence>MAIDPFGTTSTSTTTSSASNSMSQLSEDYESFITLLTAQIQNQNPLEPMDSTTFISQLAQLSQVEQSVATNSNLEGISDQLASMGAITGLSLIGRSVVTATDAVALAEDGGSAEMSYVLAAEAATATLTVTSEDGTVLRSYTGLDTSAGSRHTVVWDGLDYEGLPLPAGNYKMTLEAVDAEGNAIASQTYAPLKVDSMTYENGLATLHLENGETVLAGLIEEII</sequence>
<comment type="caution">
    <text evidence="9">The sequence shown here is derived from an EMBL/GenBank/DDBJ whole genome shotgun (WGS) entry which is preliminary data.</text>
</comment>
<dbReference type="Gene3D" id="2.30.30.910">
    <property type="match status" value="1"/>
</dbReference>
<proteinExistence type="inferred from homology"/>
<keyword evidence="9" id="KW-0282">Flagellum</keyword>
<keyword evidence="3 5" id="KW-1005">Bacterial flagellum biogenesis</keyword>
<reference evidence="9" key="1">
    <citation type="submission" date="2017-09" db="EMBL/GenBank/DDBJ databases">
        <title>Yangia sp. SAOS 153D whole genome sequencing.</title>
        <authorList>
            <person name="Verma A."/>
            <person name="Krishnamurthi S."/>
        </authorList>
    </citation>
    <scope>NUCLEOTIDE SEQUENCE [LARGE SCALE GENOMIC DNA]</scope>
    <source>
        <strain evidence="9">SAOS 153D</strain>
    </source>
</reference>
<feature type="domain" description="FlgD/Vpr Ig-like" evidence="7">
    <location>
        <begin position="107"/>
        <end position="180"/>
    </location>
</feature>
<dbReference type="Pfam" id="PF03963">
    <property type="entry name" value="FlgD"/>
    <property type="match status" value="1"/>
</dbReference>
<evidence type="ECO:0000256" key="6">
    <source>
        <dbReference type="SAM" id="MobiDB-lite"/>
    </source>
</evidence>
<dbReference type="GO" id="GO:0044781">
    <property type="term" value="P:bacterial-type flagellum organization"/>
    <property type="evidence" value="ECO:0007669"/>
    <property type="project" value="UniProtKB-UniRule"/>
</dbReference>
<dbReference type="Pfam" id="PF13860">
    <property type="entry name" value="FlgD_ig"/>
    <property type="match status" value="1"/>
</dbReference>
<comment type="similarity">
    <text evidence="1 5">Belongs to the FlgD family.</text>
</comment>
<dbReference type="EMBL" id="NTHN01000106">
    <property type="protein sequence ID" value="PBD19685.1"/>
    <property type="molecule type" value="Genomic_DNA"/>
</dbReference>
<dbReference type="InterPro" id="IPR005648">
    <property type="entry name" value="FlgD"/>
</dbReference>
<keyword evidence="9" id="KW-0969">Cilium</keyword>
<feature type="region of interest" description="Disordered" evidence="6">
    <location>
        <begin position="1"/>
        <end position="21"/>
    </location>
</feature>
<gene>
    <name evidence="8" type="ORF">CLG85_003640</name>
    <name evidence="9" type="ORF">CLG85_08020</name>
</gene>
<comment type="function">
    <text evidence="4 5">Required for flagellar hook formation. May act as a scaffolding protein.</text>
</comment>
<evidence type="ECO:0000256" key="5">
    <source>
        <dbReference type="RuleBase" id="RU362076"/>
    </source>
</evidence>
<evidence type="ECO:0000313" key="10">
    <source>
        <dbReference type="Proteomes" id="UP000217448"/>
    </source>
</evidence>
<protein>
    <recommendedName>
        <fullName evidence="2 5">Basal-body rod modification protein FlgD</fullName>
    </recommendedName>
</protein>
<dbReference type="AlphaFoldDB" id="A0A2A3JWW3"/>
<feature type="compositionally biased region" description="Low complexity" evidence="6">
    <location>
        <begin position="8"/>
        <end position="21"/>
    </location>
</feature>
<keyword evidence="9" id="KW-0966">Cell projection</keyword>
<dbReference type="EMBL" id="NTHN02000004">
    <property type="protein sequence ID" value="MCT4369482.1"/>
    <property type="molecule type" value="Genomic_DNA"/>
</dbReference>
<dbReference type="Gene3D" id="2.60.40.4070">
    <property type="match status" value="1"/>
</dbReference>
<name>A0A2A3JWW3_9RHOB</name>
<dbReference type="InterPro" id="IPR025965">
    <property type="entry name" value="FlgD/Vpr_Ig-like"/>
</dbReference>
<evidence type="ECO:0000256" key="3">
    <source>
        <dbReference type="ARBA" id="ARBA00022795"/>
    </source>
</evidence>
<reference evidence="10" key="2">
    <citation type="submission" date="2023-07" db="EMBL/GenBank/DDBJ databases">
        <title>Yangia mangrovi SAOS 153D genome.</title>
        <authorList>
            <person name="Verma A."/>
            <person name="Pal Y."/>
            <person name="Sundharam S."/>
            <person name="Bisht B."/>
            <person name="Srinivasan K."/>
        </authorList>
    </citation>
    <scope>NUCLEOTIDE SEQUENCE [LARGE SCALE GENOMIC DNA]</scope>
    <source>
        <strain evidence="10">SAOS 153D</strain>
    </source>
</reference>
<evidence type="ECO:0000256" key="4">
    <source>
        <dbReference type="ARBA" id="ARBA00024746"/>
    </source>
</evidence>